<proteinExistence type="predicted"/>
<gene>
    <name evidence="1" type="ORF">M9H77_01690</name>
</gene>
<comment type="caution">
    <text evidence="1">The sequence shown here is derived from an EMBL/GenBank/DDBJ whole genome shotgun (WGS) entry which is preliminary data.</text>
</comment>
<organism evidence="1 2">
    <name type="scientific">Catharanthus roseus</name>
    <name type="common">Madagascar periwinkle</name>
    <name type="synonym">Vinca rosea</name>
    <dbReference type="NCBI Taxonomy" id="4058"/>
    <lineage>
        <taxon>Eukaryota</taxon>
        <taxon>Viridiplantae</taxon>
        <taxon>Streptophyta</taxon>
        <taxon>Embryophyta</taxon>
        <taxon>Tracheophyta</taxon>
        <taxon>Spermatophyta</taxon>
        <taxon>Magnoliopsida</taxon>
        <taxon>eudicotyledons</taxon>
        <taxon>Gunneridae</taxon>
        <taxon>Pentapetalae</taxon>
        <taxon>asterids</taxon>
        <taxon>lamiids</taxon>
        <taxon>Gentianales</taxon>
        <taxon>Apocynaceae</taxon>
        <taxon>Rauvolfioideae</taxon>
        <taxon>Vinceae</taxon>
        <taxon>Catharanthinae</taxon>
        <taxon>Catharanthus</taxon>
    </lineage>
</organism>
<name>A0ACC0C6P9_CATRO</name>
<sequence length="200" mass="22594">MDFNLLTQTFAFTAVDVVDSYLTSDPYTLFDHREIMHLINNPQEEIILQGSDGITFKVDEAVAKHSITIKYMIKDSLASRGPILFPKVPGNILAKVIVKVRNKPCFQGPTSCKRSHTSIFDYCKRLVTQPPSGDNDVEIKAFILELVNDNKQTLFGLLVAMNYVALKGILSLARVQVLYDIKRKDPVHICWIFNITVTFS</sequence>
<dbReference type="Proteomes" id="UP001060085">
    <property type="component" value="Linkage Group LG01"/>
</dbReference>
<reference evidence="2" key="1">
    <citation type="journal article" date="2023" name="Nat. Plants">
        <title>Single-cell RNA sequencing provides a high-resolution roadmap for understanding the multicellular compartmentation of specialized metabolism.</title>
        <authorList>
            <person name="Sun S."/>
            <person name="Shen X."/>
            <person name="Li Y."/>
            <person name="Li Y."/>
            <person name="Wang S."/>
            <person name="Li R."/>
            <person name="Zhang H."/>
            <person name="Shen G."/>
            <person name="Guo B."/>
            <person name="Wei J."/>
            <person name="Xu J."/>
            <person name="St-Pierre B."/>
            <person name="Chen S."/>
            <person name="Sun C."/>
        </authorList>
    </citation>
    <scope>NUCLEOTIDE SEQUENCE [LARGE SCALE GENOMIC DNA]</scope>
</reference>
<accession>A0ACC0C6P9</accession>
<dbReference type="EMBL" id="CM044701">
    <property type="protein sequence ID" value="KAI5680463.1"/>
    <property type="molecule type" value="Genomic_DNA"/>
</dbReference>
<evidence type="ECO:0000313" key="2">
    <source>
        <dbReference type="Proteomes" id="UP001060085"/>
    </source>
</evidence>
<keyword evidence="2" id="KW-1185">Reference proteome</keyword>
<evidence type="ECO:0000313" key="1">
    <source>
        <dbReference type="EMBL" id="KAI5680463.1"/>
    </source>
</evidence>
<protein>
    <submittedName>
        <fullName evidence="1">Uncharacterized protein</fullName>
    </submittedName>
</protein>